<keyword evidence="2" id="KW-0732">Signal</keyword>
<gene>
    <name evidence="3" type="ORF">JGS22_013230</name>
</gene>
<feature type="region of interest" description="Disordered" evidence="1">
    <location>
        <begin position="96"/>
        <end position="127"/>
    </location>
</feature>
<protein>
    <submittedName>
        <fullName evidence="3">Pyroglutamyl peptidase</fullName>
    </submittedName>
</protein>
<dbReference type="AlphaFoldDB" id="A0A949N536"/>
<dbReference type="SUPFAM" id="SSF53182">
    <property type="entry name" value="Pyrrolidone carboxyl peptidase (pyroglutamate aminopeptidase)"/>
    <property type="match status" value="1"/>
</dbReference>
<feature type="chain" id="PRO_5036959596" evidence="2">
    <location>
        <begin position="28"/>
        <end position="436"/>
    </location>
</feature>
<dbReference type="InterPro" id="IPR036440">
    <property type="entry name" value="Peptidase_C15-like_sf"/>
</dbReference>
<organism evidence="3 4">
    <name type="scientific">Streptomyces tardus</name>
    <dbReference type="NCBI Taxonomy" id="2780544"/>
    <lineage>
        <taxon>Bacteria</taxon>
        <taxon>Bacillati</taxon>
        <taxon>Actinomycetota</taxon>
        <taxon>Actinomycetes</taxon>
        <taxon>Kitasatosporales</taxon>
        <taxon>Streptomycetaceae</taxon>
        <taxon>Streptomyces</taxon>
    </lineage>
</organism>
<keyword evidence="4" id="KW-1185">Reference proteome</keyword>
<evidence type="ECO:0000256" key="2">
    <source>
        <dbReference type="SAM" id="SignalP"/>
    </source>
</evidence>
<evidence type="ECO:0000313" key="3">
    <source>
        <dbReference type="EMBL" id="MBU7598549.1"/>
    </source>
</evidence>
<evidence type="ECO:0000313" key="4">
    <source>
        <dbReference type="Proteomes" id="UP000694501"/>
    </source>
</evidence>
<feature type="signal peptide" evidence="2">
    <location>
        <begin position="1"/>
        <end position="27"/>
    </location>
</feature>
<sequence length="436" mass="46197">MQPTGLRLAAAAIVVAPALGLSAPAQAAGPTADCLGEEGATVEEARLDGEVPQEILRRSQLADTAAEFTRELCAATDLDEARTVVERHADALWRSAVERVQSPDEPDGANGGNRDRGGKDGEQLSAGDDRPLYWARLGMTSALNRWQPDFSLDAADRAGLVAETDRRSRGQADADFPEEYGSSDVKRVVVTGFDPFQLDNDVRQANPSGAAALALDGAVIETADGVVVVEAMLFPVRWRDFTDGTVERALVPHHAGERPADAVITVSQGRDGQFDLEQHNGAWRGGFDDNENEGTEEIAPIPDGVPTVTPQPQWSDSTLDAEAVIDATDGSPFPVIHNTGVTEIPEGETEPVFRPDGPTPGSEARAGGGGDYLSNEIAYRNTLLRDATEGDIPAGHVHTPILHLATGDAVTDPQFEADRTAVVDQVRAIVTAAARP</sequence>
<evidence type="ECO:0000256" key="1">
    <source>
        <dbReference type="SAM" id="MobiDB-lite"/>
    </source>
</evidence>
<dbReference type="Proteomes" id="UP000694501">
    <property type="component" value="Unassembled WGS sequence"/>
</dbReference>
<comment type="caution">
    <text evidence="3">The sequence shown here is derived from an EMBL/GenBank/DDBJ whole genome shotgun (WGS) entry which is preliminary data.</text>
</comment>
<feature type="compositionally biased region" description="Basic and acidic residues" evidence="1">
    <location>
        <begin position="113"/>
        <end position="127"/>
    </location>
</feature>
<proteinExistence type="predicted"/>
<dbReference type="Gene3D" id="3.40.630.20">
    <property type="entry name" value="Peptidase C15, pyroglutamyl peptidase I-like"/>
    <property type="match status" value="1"/>
</dbReference>
<reference evidence="3" key="1">
    <citation type="submission" date="2021-06" db="EMBL/GenBank/DDBJ databases">
        <title>Sequencing of actinobacteria type strains.</title>
        <authorList>
            <person name="Nguyen G.-S."/>
            <person name="Wentzel A."/>
        </authorList>
    </citation>
    <scope>NUCLEOTIDE SEQUENCE</scope>
    <source>
        <strain evidence="3">P38-E01</strain>
    </source>
</reference>
<name>A0A949N536_9ACTN</name>
<feature type="region of interest" description="Disordered" evidence="1">
    <location>
        <begin position="346"/>
        <end position="370"/>
    </location>
</feature>
<dbReference type="EMBL" id="JAELVF020000001">
    <property type="protein sequence ID" value="MBU7598549.1"/>
    <property type="molecule type" value="Genomic_DNA"/>
</dbReference>
<accession>A0A949N536</accession>